<organism evidence="1 2">
    <name type="scientific">Seriola lalandi dorsalis</name>
    <dbReference type="NCBI Taxonomy" id="1841481"/>
    <lineage>
        <taxon>Eukaryota</taxon>
        <taxon>Metazoa</taxon>
        <taxon>Chordata</taxon>
        <taxon>Craniata</taxon>
        <taxon>Vertebrata</taxon>
        <taxon>Euteleostomi</taxon>
        <taxon>Actinopterygii</taxon>
        <taxon>Neopterygii</taxon>
        <taxon>Teleostei</taxon>
        <taxon>Neoteleostei</taxon>
        <taxon>Acanthomorphata</taxon>
        <taxon>Carangaria</taxon>
        <taxon>Carangiformes</taxon>
        <taxon>Carangidae</taxon>
        <taxon>Seriola</taxon>
    </lineage>
</organism>
<dbReference type="SUPFAM" id="SSF161084">
    <property type="entry name" value="MAPEG domain-like"/>
    <property type="match status" value="1"/>
</dbReference>
<reference evidence="1" key="2">
    <citation type="submission" date="2025-09" db="UniProtKB">
        <authorList>
            <consortium name="Ensembl"/>
        </authorList>
    </citation>
    <scope>IDENTIFICATION</scope>
</reference>
<dbReference type="Proteomes" id="UP000261360">
    <property type="component" value="Unplaced"/>
</dbReference>
<dbReference type="Gene3D" id="1.20.120.550">
    <property type="entry name" value="Membrane associated eicosanoid/glutathione metabolism-like domain"/>
    <property type="match status" value="1"/>
</dbReference>
<evidence type="ECO:0000313" key="2">
    <source>
        <dbReference type="Proteomes" id="UP000261360"/>
    </source>
</evidence>
<dbReference type="AlphaFoldDB" id="A0A3B4WCK6"/>
<dbReference type="InterPro" id="IPR023352">
    <property type="entry name" value="MAPEG-like_dom_sf"/>
</dbReference>
<dbReference type="Ensembl" id="ENSSLDT00000001607.1">
    <property type="protein sequence ID" value="ENSSLDP00000001525.1"/>
    <property type="gene ID" value="ENSSLDG00000001263.1"/>
</dbReference>
<name>A0A3B4WCK6_SERLL</name>
<reference evidence="1" key="1">
    <citation type="submission" date="2025-08" db="UniProtKB">
        <authorList>
            <consortium name="Ensembl"/>
        </authorList>
    </citation>
    <scope>IDENTIFICATION</scope>
</reference>
<accession>A0A3B4WCK6</accession>
<proteinExistence type="predicted"/>
<sequence length="94" mass="10416">KHDEVSLIRAGTLFFLTHVSTSPSSSLCCGRPESSSVKVMRQKQQTDTQTSKCLTRDVQTDTVCVSGLSSVCGLLYLYGRFRYFHGYSQSAQGR</sequence>
<keyword evidence="2" id="KW-1185">Reference proteome</keyword>
<protein>
    <submittedName>
        <fullName evidence="1">Uncharacterized protein</fullName>
    </submittedName>
</protein>
<evidence type="ECO:0000313" key="1">
    <source>
        <dbReference type="Ensembl" id="ENSSLDP00000001525.1"/>
    </source>
</evidence>